<feature type="region of interest" description="Disordered" evidence="1">
    <location>
        <begin position="580"/>
        <end position="636"/>
    </location>
</feature>
<reference evidence="3" key="2">
    <citation type="journal article" date="2018" name="Nat. Commun.">
        <title>Extreme sensitivity to ultraviolet light in the fungal pathogen causing white-nose syndrome of bats.</title>
        <authorList>
            <person name="Palmer J.M."/>
            <person name="Drees K.P."/>
            <person name="Foster J.T."/>
            <person name="Lindner D.L."/>
        </authorList>
    </citation>
    <scope>NUCLEOTIDE SEQUENCE [LARGE SCALE GENOMIC DNA]</scope>
    <source>
        <strain evidence="3">UAMH 10579</strain>
    </source>
</reference>
<proteinExistence type="predicted"/>
<dbReference type="Proteomes" id="UP000091956">
    <property type="component" value="Unassembled WGS sequence"/>
</dbReference>
<dbReference type="InterPro" id="IPR013927">
    <property type="entry name" value="TF_Opi1_Ccg-8"/>
</dbReference>
<feature type="region of interest" description="Disordered" evidence="1">
    <location>
        <begin position="333"/>
        <end position="352"/>
    </location>
</feature>
<evidence type="ECO:0000256" key="1">
    <source>
        <dbReference type="SAM" id="MobiDB-lite"/>
    </source>
</evidence>
<dbReference type="GO" id="GO:0006357">
    <property type="term" value="P:regulation of transcription by RNA polymerase II"/>
    <property type="evidence" value="ECO:0007669"/>
    <property type="project" value="TreeGrafter"/>
</dbReference>
<feature type="compositionally biased region" description="Basic and acidic residues" evidence="1">
    <location>
        <begin position="594"/>
        <end position="613"/>
    </location>
</feature>
<dbReference type="OrthoDB" id="2441642at2759"/>
<gene>
    <name evidence="2" type="ORF">VE01_06073</name>
</gene>
<keyword evidence="3" id="KW-1185">Reference proteome</keyword>
<feature type="region of interest" description="Disordered" evidence="1">
    <location>
        <begin position="361"/>
        <end position="421"/>
    </location>
</feature>
<dbReference type="PANTHER" id="PTHR38406:SF1">
    <property type="entry name" value="TRANSCRIPTIONAL REPRESSOR OPI1"/>
    <property type="match status" value="1"/>
</dbReference>
<dbReference type="STRING" id="342668.A0A1B8GJ94"/>
<name>A0A1B8GJ94_9PEZI</name>
<evidence type="ECO:0000313" key="2">
    <source>
        <dbReference type="EMBL" id="OBT95889.1"/>
    </source>
</evidence>
<dbReference type="AlphaFoldDB" id="A0A1B8GJ94"/>
<dbReference type="PANTHER" id="PTHR38406">
    <property type="entry name" value="TRANSCRIPTIONAL REPRESSOR OPI1"/>
    <property type="match status" value="1"/>
</dbReference>
<accession>A0A1B8GJ94</accession>
<dbReference type="GeneID" id="28839459"/>
<dbReference type="Pfam" id="PF08618">
    <property type="entry name" value="Opi1"/>
    <property type="match status" value="1"/>
</dbReference>
<protein>
    <submittedName>
        <fullName evidence="2">Uncharacterized protein</fullName>
    </submittedName>
</protein>
<feature type="region of interest" description="Disordered" evidence="1">
    <location>
        <begin position="663"/>
        <end position="684"/>
    </location>
</feature>
<feature type="compositionally biased region" description="Polar residues" evidence="1">
    <location>
        <begin position="617"/>
        <end position="626"/>
    </location>
</feature>
<dbReference type="GO" id="GO:0005634">
    <property type="term" value="C:nucleus"/>
    <property type="evidence" value="ECO:0007669"/>
    <property type="project" value="TreeGrafter"/>
</dbReference>
<dbReference type="EMBL" id="KV460232">
    <property type="protein sequence ID" value="OBT95889.1"/>
    <property type="molecule type" value="Genomic_DNA"/>
</dbReference>
<dbReference type="GO" id="GO:0005783">
    <property type="term" value="C:endoplasmic reticulum"/>
    <property type="evidence" value="ECO:0007669"/>
    <property type="project" value="TreeGrafter"/>
</dbReference>
<dbReference type="RefSeq" id="XP_018129622.1">
    <property type="nucleotide sequence ID" value="XM_018275527.2"/>
</dbReference>
<reference evidence="2 3" key="1">
    <citation type="submission" date="2016-03" db="EMBL/GenBank/DDBJ databases">
        <title>Comparative genomics of Pseudogymnoascus destructans, the fungus causing white-nose syndrome of bats.</title>
        <authorList>
            <person name="Palmer J.M."/>
            <person name="Drees K.P."/>
            <person name="Foster J.T."/>
            <person name="Lindner D.L."/>
        </authorList>
    </citation>
    <scope>NUCLEOTIDE SEQUENCE [LARGE SCALE GENOMIC DNA]</scope>
    <source>
        <strain evidence="2 3">UAMH 10579</strain>
    </source>
</reference>
<evidence type="ECO:0000313" key="3">
    <source>
        <dbReference type="Proteomes" id="UP000091956"/>
    </source>
</evidence>
<dbReference type="GO" id="GO:0008654">
    <property type="term" value="P:phospholipid biosynthetic process"/>
    <property type="evidence" value="ECO:0007669"/>
    <property type="project" value="TreeGrafter"/>
</dbReference>
<organism evidence="2 3">
    <name type="scientific">Pseudogymnoascus verrucosus</name>
    <dbReference type="NCBI Taxonomy" id="342668"/>
    <lineage>
        <taxon>Eukaryota</taxon>
        <taxon>Fungi</taxon>
        <taxon>Dikarya</taxon>
        <taxon>Ascomycota</taxon>
        <taxon>Pezizomycotina</taxon>
        <taxon>Leotiomycetes</taxon>
        <taxon>Thelebolales</taxon>
        <taxon>Thelebolaceae</taxon>
        <taxon>Pseudogymnoascus</taxon>
    </lineage>
</organism>
<dbReference type="GO" id="GO:0003714">
    <property type="term" value="F:transcription corepressor activity"/>
    <property type="evidence" value="ECO:0007669"/>
    <property type="project" value="InterPro"/>
</dbReference>
<dbReference type="GO" id="GO:0030968">
    <property type="term" value="P:endoplasmic reticulum unfolded protein response"/>
    <property type="evidence" value="ECO:0007669"/>
    <property type="project" value="TreeGrafter"/>
</dbReference>
<sequence length="924" mass="102740">MPRPSENRLVLPVSFALLENIKIYFEENLPNDALDLLQHLVISGKRTTAPPGSRRNSVLPPASYLDLISTLPIHPRHTTYTKSRDDHQAAINAIGYLQLLPALVSVKDSGMGQAFRFEEGRSAESQRWERGTKRKAMVALGGAEAVAFDDDVINHPIARDSVWTQAKDFWHVVGWAINCAVWHRRRWEYWQLWLEFMMLVMERDLEERIALRDAGDEGEGGRLEESILGRFLLLNEPGEGRQVWKRAAKAIFADGEERAMNEFPPVWREETKVLKDDDMEMYKAPSIYSDVKDPSKDWLSRTGPGVRDLRIRLITLPSHVAERIMERAHNHMLAPDERPPSYTPSASHHPLNMQLSEAPAPEISSAGNDRGNAHGSMSQEESLSRPAEPPVEPPVETTVEPPPVEETSQPMATATTTTTTVWPSSNPFVSYYRPPNGSPRSARGVDSPGAMDLDDSRGVRGGSVLSIDDPDVRLAAEALGDLRADFVQSPPSSSRYNRHRRNVSGQPEPLLSLLTTSHPLVGSTINNSISAYSASKNYSPRFKSTAEYVERRFTPVVNKVGTVGRHTGIEGSVRWFLGGRRRAHNRHSTATTKSTDDMSSKRRKTSEDTDRTWPMRHSTQSLGDEQQLQHRERRNSVANSLASSYVESLPAYDEYKSPSYEASQTTSLVRSEENDAPGSPSSWQSRLIMSTSGLSIAMSVESLRSLKYCLGLLRWANEHIGKSVTTLKETLEDCNSKTATPIAGSSSATEGQNVEDIFVLDSEKDREVLTQKIAELKYDVLKTLKDVVDVVSKYAGGALPENARVLVRSHLTSLPQRFKMASTSTPPDTDDATAKADWEIREGAKRVMVLAKEGLDMMTQVSGVLDGTIVSAEEWCERLGKKTYSEETAEDILKEGIVKPPVDGQQQTPEVFADGDYRMVGQAL</sequence>